<keyword evidence="2" id="KW-1185">Reference proteome</keyword>
<name>A0A0C2WPU0_AMAMK</name>
<dbReference type="HOGENOM" id="CLU_2170404_0_0_1"/>
<dbReference type="Proteomes" id="UP000054549">
    <property type="component" value="Unassembled WGS sequence"/>
</dbReference>
<accession>A0A0C2WPU0</accession>
<evidence type="ECO:0000313" key="2">
    <source>
        <dbReference type="Proteomes" id="UP000054549"/>
    </source>
</evidence>
<dbReference type="InParanoid" id="A0A0C2WPU0"/>
<gene>
    <name evidence="1" type="ORF">M378DRAFT_334916</name>
</gene>
<proteinExistence type="predicted"/>
<evidence type="ECO:0000313" key="1">
    <source>
        <dbReference type="EMBL" id="KIL58273.1"/>
    </source>
</evidence>
<sequence>MLWRRTKSENRGFSAFLAATYSDGLGIIRYGTHTLMFKPRAVSQISGVKNSTVDIIFRVCSHLSKQFSSRVICFKLLIADTIARVGSLRGGRKHSSHPLIFPLPSLLLLT</sequence>
<dbReference type="EMBL" id="KN818342">
    <property type="protein sequence ID" value="KIL58273.1"/>
    <property type="molecule type" value="Genomic_DNA"/>
</dbReference>
<protein>
    <submittedName>
        <fullName evidence="1">Uncharacterized protein</fullName>
    </submittedName>
</protein>
<reference evidence="1 2" key="1">
    <citation type="submission" date="2014-04" db="EMBL/GenBank/DDBJ databases">
        <title>Evolutionary Origins and Diversification of the Mycorrhizal Mutualists.</title>
        <authorList>
            <consortium name="DOE Joint Genome Institute"/>
            <consortium name="Mycorrhizal Genomics Consortium"/>
            <person name="Kohler A."/>
            <person name="Kuo A."/>
            <person name="Nagy L.G."/>
            <person name="Floudas D."/>
            <person name="Copeland A."/>
            <person name="Barry K.W."/>
            <person name="Cichocki N."/>
            <person name="Veneault-Fourrey C."/>
            <person name="LaButti K."/>
            <person name="Lindquist E.A."/>
            <person name="Lipzen A."/>
            <person name="Lundell T."/>
            <person name="Morin E."/>
            <person name="Murat C."/>
            <person name="Riley R."/>
            <person name="Ohm R."/>
            <person name="Sun H."/>
            <person name="Tunlid A."/>
            <person name="Henrissat B."/>
            <person name="Grigoriev I.V."/>
            <person name="Hibbett D.S."/>
            <person name="Martin F."/>
        </authorList>
    </citation>
    <scope>NUCLEOTIDE SEQUENCE [LARGE SCALE GENOMIC DNA]</scope>
    <source>
        <strain evidence="1 2">Koide BX008</strain>
    </source>
</reference>
<organism evidence="1 2">
    <name type="scientific">Amanita muscaria (strain Koide BX008)</name>
    <dbReference type="NCBI Taxonomy" id="946122"/>
    <lineage>
        <taxon>Eukaryota</taxon>
        <taxon>Fungi</taxon>
        <taxon>Dikarya</taxon>
        <taxon>Basidiomycota</taxon>
        <taxon>Agaricomycotina</taxon>
        <taxon>Agaricomycetes</taxon>
        <taxon>Agaricomycetidae</taxon>
        <taxon>Agaricales</taxon>
        <taxon>Pluteineae</taxon>
        <taxon>Amanitaceae</taxon>
        <taxon>Amanita</taxon>
    </lineage>
</organism>
<dbReference type="AlphaFoldDB" id="A0A0C2WPU0"/>